<keyword evidence="2" id="KW-1133">Transmembrane helix</keyword>
<evidence type="ECO:0000256" key="2">
    <source>
        <dbReference type="SAM" id="Phobius"/>
    </source>
</evidence>
<dbReference type="Proteomes" id="UP000332933">
    <property type="component" value="Unassembled WGS sequence"/>
</dbReference>
<evidence type="ECO:0000313" key="6">
    <source>
        <dbReference type="Proteomes" id="UP000332933"/>
    </source>
</evidence>
<feature type="transmembrane region" description="Helical" evidence="2">
    <location>
        <begin position="778"/>
        <end position="799"/>
    </location>
</feature>
<dbReference type="Gene3D" id="2.120.10.80">
    <property type="entry name" value="Kelch-type beta propeller"/>
    <property type="match status" value="2"/>
</dbReference>
<dbReference type="PANTHER" id="PTHR23244:SF484">
    <property type="entry name" value="KELCH REPEAT-CONTAINING PROTEIN"/>
    <property type="match status" value="1"/>
</dbReference>
<feature type="compositionally biased region" description="Basic residues" evidence="1">
    <location>
        <begin position="817"/>
        <end position="826"/>
    </location>
</feature>
<dbReference type="InterPro" id="IPR015915">
    <property type="entry name" value="Kelch-typ_b-propeller"/>
</dbReference>
<organism evidence="5 6">
    <name type="scientific">Aphanomyces stellatus</name>
    <dbReference type="NCBI Taxonomy" id="120398"/>
    <lineage>
        <taxon>Eukaryota</taxon>
        <taxon>Sar</taxon>
        <taxon>Stramenopiles</taxon>
        <taxon>Oomycota</taxon>
        <taxon>Saprolegniomycetes</taxon>
        <taxon>Saprolegniales</taxon>
        <taxon>Verrucalvaceae</taxon>
        <taxon>Aphanomyces</taxon>
    </lineage>
</organism>
<dbReference type="PANTHER" id="PTHR23244">
    <property type="entry name" value="KELCH REPEAT DOMAIN"/>
    <property type="match status" value="1"/>
</dbReference>
<dbReference type="SUPFAM" id="SSF117281">
    <property type="entry name" value="Kelch motif"/>
    <property type="match status" value="1"/>
</dbReference>
<sequence>MPAAARGTHCVLWLVAFFPAIVIASNWAEISGVKQTNAVIEEETPWSRRWGHAGISQLFSAAETAAGKLSRMYVLGGDDRMQLATMHDDDFRAYPGGGSFRNDVWATTGIVWNTSVNLLEFNQWGDPDPQIIAKLTWSQTNAGKNPPPGVLYADWIACLTAAWNPYPPDNCDDPTQAPGQYIADAMWSPRRHFGATAFHNSLFVLGGRARELVPMPDDDTIGGIVGPRGARWIEYAVLKNDVWKSDDAGVSWALVTPGCDAVPNAAETYASGDLKYQCSTQNDCVGDATCVLDPTTLTGTCVCNMWSARELHTVQVFQGSLFVAGGYTAVQLNLCGPERNGRPSGQEYACGGGYRKYMQDVWTSNDGQKWSLLTAVAGWRARGEHAMTVWQGALWLMGGRTGNQDSADAVMLLNDIWKSGDGKQWTQVTAAAPWRPRGKHAALGVAADPAMNTSAYLILLFGEDNDNFLDDVWTWDGIGAWVQDYDATTSQAKYVTPTSPIELMQGMRDADVSILQDAGFDTIDALQEVKPDVVIDLRVAHGVPICDYMAVAKLVVNKCTIAPVAYDGTEFEHVAVLQGKNAVASAKTSSSVATEWDGCSHRGSPTLDLKTMKYVWPEVGGVPQVDTADPFANVQNSVCKWGPQPRSAFAAITHNNTVFVFGGKIDNRLFDNNAWYRDAVPPKARFTSMPPSYSHITVFTFAGSKPGTIFQYHMLDMIEKLVVRNWTNCLGSFDFLPWLDGGLHRVRLRAIDPAGNVETVFDDGRNQYVWVYVPKPPWNLIIAMLVLFFVICLGVFVEWRRRRKQAAMERYAMKRMRRKMRGKKKGGNKDADWRETYDNAKDGKKKGKKKKGGGDGATDKKGKKKDKDGKIAPAKDLDKKDKKEKKDKKGKDKDEKKDKKKDKKDTKDKAEKSKKDKKDKDKTKDKKDDGKAKKKEDKPKKDKKDEKPKKDKKDDKPKKDKKDDKPKKDKKDDKSKKDEKREKKGEKADKKDKKDKGKNKEKKK</sequence>
<evidence type="ECO:0000313" key="4">
    <source>
        <dbReference type="EMBL" id="KAF0693618.1"/>
    </source>
</evidence>
<feature type="signal peptide" evidence="3">
    <location>
        <begin position="1"/>
        <end position="24"/>
    </location>
</feature>
<evidence type="ECO:0000256" key="3">
    <source>
        <dbReference type="SAM" id="SignalP"/>
    </source>
</evidence>
<feature type="chain" id="PRO_5036116339" evidence="3">
    <location>
        <begin position="25"/>
        <end position="1004"/>
    </location>
</feature>
<feature type="compositionally biased region" description="Basic and acidic residues" evidence="1">
    <location>
        <begin position="857"/>
        <end position="881"/>
    </location>
</feature>
<name>A0A485L4K7_9STRA</name>
<reference evidence="4" key="2">
    <citation type="submission" date="2019-06" db="EMBL/GenBank/DDBJ databases">
        <title>Genomics analysis of Aphanomyces spp. identifies a new class of oomycete effector associated with host adaptation.</title>
        <authorList>
            <person name="Gaulin E."/>
        </authorList>
    </citation>
    <scope>NUCLEOTIDE SEQUENCE</scope>
    <source>
        <strain evidence="4">CBS 578.67</strain>
    </source>
</reference>
<keyword evidence="2" id="KW-0472">Membrane</keyword>
<reference evidence="5 6" key="1">
    <citation type="submission" date="2019-03" db="EMBL/GenBank/DDBJ databases">
        <authorList>
            <person name="Gaulin E."/>
            <person name="Dumas B."/>
        </authorList>
    </citation>
    <scope>NUCLEOTIDE SEQUENCE [LARGE SCALE GENOMIC DNA]</scope>
    <source>
        <strain evidence="5">CBS 568.67</strain>
    </source>
</reference>
<dbReference type="EMBL" id="CAADRA010005700">
    <property type="protein sequence ID" value="VFT92285.1"/>
    <property type="molecule type" value="Genomic_DNA"/>
</dbReference>
<keyword evidence="2" id="KW-0812">Transmembrane</keyword>
<proteinExistence type="predicted"/>
<dbReference type="EMBL" id="VJMH01005679">
    <property type="protein sequence ID" value="KAF0693618.1"/>
    <property type="molecule type" value="Genomic_DNA"/>
</dbReference>
<evidence type="ECO:0000313" key="5">
    <source>
        <dbReference type="EMBL" id="VFT92285.1"/>
    </source>
</evidence>
<dbReference type="OrthoDB" id="68380at2759"/>
<gene>
    <name evidence="5" type="primary">Aste57867_15483</name>
    <name evidence="4" type="ORF">As57867_015427</name>
    <name evidence="5" type="ORF">ASTE57867_15483</name>
</gene>
<keyword evidence="6" id="KW-1185">Reference proteome</keyword>
<protein>
    <submittedName>
        <fullName evidence="5">Aste57867_15483 protein</fullName>
    </submittedName>
</protein>
<feature type="compositionally biased region" description="Basic and acidic residues" evidence="1">
    <location>
        <begin position="827"/>
        <end position="842"/>
    </location>
</feature>
<evidence type="ECO:0000256" key="1">
    <source>
        <dbReference type="SAM" id="MobiDB-lite"/>
    </source>
</evidence>
<dbReference type="AlphaFoldDB" id="A0A485L4K7"/>
<feature type="compositionally biased region" description="Basic and acidic residues" evidence="1">
    <location>
        <begin position="887"/>
        <end position="995"/>
    </location>
</feature>
<accession>A0A485L4K7</accession>
<feature type="region of interest" description="Disordered" evidence="1">
    <location>
        <begin position="817"/>
        <end position="1004"/>
    </location>
</feature>
<keyword evidence="3" id="KW-0732">Signal</keyword>